<feature type="transmembrane region" description="Helical" evidence="1">
    <location>
        <begin position="22"/>
        <end position="45"/>
    </location>
</feature>
<keyword evidence="1" id="KW-1133">Transmembrane helix</keyword>
<evidence type="ECO:0000313" key="2">
    <source>
        <dbReference type="EMBL" id="AZZ65216.1"/>
    </source>
</evidence>
<name>A0A3T0TTB6_9BACT</name>
<evidence type="ECO:0000256" key="1">
    <source>
        <dbReference type="SAM" id="Phobius"/>
    </source>
</evidence>
<proteinExistence type="predicted"/>
<dbReference type="EMBL" id="CP033058">
    <property type="protein sequence ID" value="AZZ65216.1"/>
    <property type="molecule type" value="Genomic_DNA"/>
</dbReference>
<gene>
    <name evidence="2" type="ORF">DMC14_000090</name>
</gene>
<protein>
    <submittedName>
        <fullName evidence="2">Uncharacterized protein</fullName>
    </submittedName>
</protein>
<keyword evidence="1" id="KW-0472">Membrane</keyword>
<evidence type="ECO:0000313" key="3">
    <source>
        <dbReference type="Proteomes" id="UP000256585"/>
    </source>
</evidence>
<dbReference type="Proteomes" id="UP000256585">
    <property type="component" value="Chromosome"/>
</dbReference>
<sequence>MNNSTYYSLIKGTSKISPKTRLGLIISIVLVLLIAIIVLILSFWYKKKAIKKYLSPIEQEEINKLKINNPNYGVVLNGIQPLYKDYINDFLTCFLINTIYINKYKKVYLESDNDYLAISIANLVNGIDVEYNGYFDKKIREDIIEKYPELNFENIKTVSKSQNVNDFMLFFKEESNIKNIIDNKLNLLSDKGMAIVLIKNFKSIKNYKNLLKEYDLRYETLKFKNKSVILLAKGNIKNRIEKGE</sequence>
<dbReference type="KEGG" id="mphc:DMC14_000090"/>
<dbReference type="OrthoDB" id="398057at2"/>
<keyword evidence="1" id="KW-0812">Transmembrane</keyword>
<keyword evidence="3" id="KW-1185">Reference proteome</keyword>
<accession>A0A3T0TTB6</accession>
<reference evidence="2" key="1">
    <citation type="submission" date="2019-03" db="EMBL/GenBank/DDBJ databases">
        <title>Draft Sequence and Annotation of the Mycoplasma phocicerebrale Strain 1049T Genome.</title>
        <authorList>
            <person name="Frasca S.Jr."/>
            <person name="Kutish G.F."/>
            <person name="Castellanos Gell J."/>
            <person name="Michaels D.L."/>
            <person name="Brown D.R."/>
        </authorList>
    </citation>
    <scope>NUCLEOTIDE SEQUENCE</scope>
    <source>
        <strain evidence="2">1049</strain>
    </source>
</reference>
<dbReference type="AlphaFoldDB" id="A0A3T0TTB6"/>
<dbReference type="NCBIfam" id="NF045844">
    <property type="entry name" value="BC85_0335_fam"/>
    <property type="match status" value="1"/>
</dbReference>
<dbReference type="RefSeq" id="WP_116171966.1">
    <property type="nucleotide sequence ID" value="NZ_CP033058.2"/>
</dbReference>
<organism evidence="2 3">
    <name type="scientific">Metamycoplasma phocicerebrale</name>
    <dbReference type="NCBI Taxonomy" id="142649"/>
    <lineage>
        <taxon>Bacteria</taxon>
        <taxon>Bacillati</taxon>
        <taxon>Mycoplasmatota</taxon>
        <taxon>Mycoplasmoidales</taxon>
        <taxon>Metamycoplasmataceae</taxon>
        <taxon>Metamycoplasma</taxon>
    </lineage>
</organism>